<dbReference type="InterPro" id="IPR002347">
    <property type="entry name" value="SDR_fam"/>
</dbReference>
<evidence type="ECO:0000313" key="6">
    <source>
        <dbReference type="Proteomes" id="UP000703269"/>
    </source>
</evidence>
<evidence type="ECO:0000256" key="2">
    <source>
        <dbReference type="ARBA" id="ARBA00022857"/>
    </source>
</evidence>
<dbReference type="CDD" id="cd05374">
    <property type="entry name" value="17beta-HSD-like_SDR_c"/>
    <property type="match status" value="1"/>
</dbReference>
<accession>A0A9P3LEI0</accession>
<reference evidence="5 6" key="1">
    <citation type="submission" date="2021-08" db="EMBL/GenBank/DDBJ databases">
        <title>Draft Genome Sequence of Phanerochaete sordida strain YK-624.</title>
        <authorList>
            <person name="Mori T."/>
            <person name="Dohra H."/>
            <person name="Suzuki T."/>
            <person name="Kawagishi H."/>
            <person name="Hirai H."/>
        </authorList>
    </citation>
    <scope>NUCLEOTIDE SEQUENCE [LARGE SCALE GENOMIC DNA]</scope>
    <source>
        <strain evidence="5 6">YK-624</strain>
    </source>
</reference>
<dbReference type="AlphaFoldDB" id="A0A9P3LEI0"/>
<organism evidence="5 6">
    <name type="scientific">Phanerochaete sordida</name>
    <dbReference type="NCBI Taxonomy" id="48140"/>
    <lineage>
        <taxon>Eukaryota</taxon>
        <taxon>Fungi</taxon>
        <taxon>Dikarya</taxon>
        <taxon>Basidiomycota</taxon>
        <taxon>Agaricomycotina</taxon>
        <taxon>Agaricomycetes</taxon>
        <taxon>Polyporales</taxon>
        <taxon>Phanerochaetaceae</taxon>
        <taxon>Phanerochaete</taxon>
    </lineage>
</organism>
<comment type="caution">
    <text evidence="5">The sequence shown here is derived from an EMBL/GenBank/DDBJ whole genome shotgun (WGS) entry which is preliminary data.</text>
</comment>
<dbReference type="Proteomes" id="UP000703269">
    <property type="component" value="Unassembled WGS sequence"/>
</dbReference>
<keyword evidence="6" id="KW-1185">Reference proteome</keyword>
<keyword evidence="2" id="KW-0521">NADP</keyword>
<dbReference type="Gene3D" id="3.40.50.720">
    <property type="entry name" value="NAD(P)-binding Rossmann-like Domain"/>
    <property type="match status" value="1"/>
</dbReference>
<keyword evidence="3" id="KW-0560">Oxidoreductase</keyword>
<dbReference type="PRINTS" id="PR00080">
    <property type="entry name" value="SDRFAMILY"/>
</dbReference>
<dbReference type="PANTHER" id="PTHR43976">
    <property type="entry name" value="SHORT CHAIN DEHYDROGENASE"/>
    <property type="match status" value="1"/>
</dbReference>
<dbReference type="InterPro" id="IPR051911">
    <property type="entry name" value="SDR_oxidoreductase"/>
</dbReference>
<proteinExistence type="inferred from homology"/>
<dbReference type="PANTHER" id="PTHR43976:SF16">
    <property type="entry name" value="SHORT-CHAIN DEHYDROGENASE_REDUCTASE FAMILY PROTEIN"/>
    <property type="match status" value="1"/>
</dbReference>
<protein>
    <submittedName>
        <fullName evidence="5">SDR family oxidoreductase</fullName>
    </submittedName>
</protein>
<dbReference type="InterPro" id="IPR036291">
    <property type="entry name" value="NAD(P)-bd_dom_sf"/>
</dbReference>
<dbReference type="Pfam" id="PF00106">
    <property type="entry name" value="adh_short"/>
    <property type="match status" value="1"/>
</dbReference>
<evidence type="ECO:0000313" key="5">
    <source>
        <dbReference type="EMBL" id="GJE91629.1"/>
    </source>
</evidence>
<comment type="similarity">
    <text evidence="1 4">Belongs to the short-chain dehydrogenases/reductases (SDR) family.</text>
</comment>
<dbReference type="OrthoDB" id="1274115at2759"/>
<dbReference type="PRINTS" id="PR00081">
    <property type="entry name" value="GDHRDH"/>
</dbReference>
<dbReference type="EMBL" id="BPQB01000022">
    <property type="protein sequence ID" value="GJE91629.1"/>
    <property type="molecule type" value="Genomic_DNA"/>
</dbReference>
<evidence type="ECO:0000256" key="3">
    <source>
        <dbReference type="ARBA" id="ARBA00023002"/>
    </source>
</evidence>
<gene>
    <name evidence="5" type="ORF">PsYK624_077790</name>
</gene>
<evidence type="ECO:0000256" key="1">
    <source>
        <dbReference type="ARBA" id="ARBA00006484"/>
    </source>
</evidence>
<dbReference type="SUPFAM" id="SSF51735">
    <property type="entry name" value="NAD(P)-binding Rossmann-fold domains"/>
    <property type="match status" value="1"/>
</dbReference>
<dbReference type="InterPro" id="IPR020904">
    <property type="entry name" value="Sc_DH/Rdtase_CS"/>
</dbReference>
<name>A0A9P3LEI0_9APHY</name>
<sequence length="290" mass="31444">MSASSRVWLVTGSSSGFGLTICKLALERGNKVVATLRRPSDLDELARQYPPNALLVVQVDVTEPDDIASAFRAAKARFGRVDVVFNNAGTSLIGEVEGVPDADARRLMDVDFWGAAAVSREAVRFFREDNPRGAGGTLLVMSSSSGHCAVASMGYYCAAKFALEGLSEALALELDPAWNIKVCIIAPGFFRTQIGAKTPTVPVHPAYAAVERVQASRGIWERAGDPARSMRVGDVEKAGRAIYEVSTLEQVPLRLFLGTGCIERVRRRQERLGVDLDASVKWSEDLQENE</sequence>
<evidence type="ECO:0000256" key="4">
    <source>
        <dbReference type="RuleBase" id="RU000363"/>
    </source>
</evidence>
<dbReference type="PROSITE" id="PS00061">
    <property type="entry name" value="ADH_SHORT"/>
    <property type="match status" value="1"/>
</dbReference>
<dbReference type="GO" id="GO:0016491">
    <property type="term" value="F:oxidoreductase activity"/>
    <property type="evidence" value="ECO:0007669"/>
    <property type="project" value="UniProtKB-KW"/>
</dbReference>